<dbReference type="Gene3D" id="3.30.450.50">
    <property type="entry name" value="Longin domain"/>
    <property type="match status" value="1"/>
</dbReference>
<protein>
    <submittedName>
        <fullName evidence="3">YKT6-family R-SNARE protein</fullName>
    </submittedName>
</protein>
<evidence type="ECO:0000256" key="1">
    <source>
        <dbReference type="PROSITE-ProRule" id="PRU00290"/>
    </source>
</evidence>
<dbReference type="PANTHER" id="PTHR45806">
    <property type="entry name" value="SYNAPTOBREVIN HOMOLOG YKT6"/>
    <property type="match status" value="1"/>
</dbReference>
<dbReference type="Proteomes" id="UP000009168">
    <property type="component" value="Unassembled WGS sequence"/>
</dbReference>
<sequence length="203" mass="23006">MKLLGILCACKNSTDNQVYIPVREYEDSSISVFSRGTVRDSFKFIVRESFVGIQKGSRHEVKHEDYFVYILASLNHNVVAYAFTEGAYPARRVIYQGLQKALDGFFQKLGNGYQAIKSDDKIQIPAVQQVLKDYSDPANVDQLTKVQNKVDEIQVILHENINKLLEAQGDLDVLVEKSKDLSAASKTLYKNSKKMNKKCCNIF</sequence>
<dbReference type="Gene3D" id="1.20.5.110">
    <property type="match status" value="1"/>
</dbReference>
<dbReference type="HOGENOM" id="CLU_074848_2_1_1"/>
<dbReference type="OrthoDB" id="284000at2759"/>
<dbReference type="EMBL" id="GG662861">
    <property type="protein sequence ID" value="EAR86233.1"/>
    <property type="molecule type" value="Genomic_DNA"/>
</dbReference>
<dbReference type="InterPro" id="IPR042855">
    <property type="entry name" value="V_SNARE_CC"/>
</dbReference>
<dbReference type="InParanoid" id="Q22LN3"/>
<organism evidence="3 4">
    <name type="scientific">Tetrahymena thermophila (strain SB210)</name>
    <dbReference type="NCBI Taxonomy" id="312017"/>
    <lineage>
        <taxon>Eukaryota</taxon>
        <taxon>Sar</taxon>
        <taxon>Alveolata</taxon>
        <taxon>Ciliophora</taxon>
        <taxon>Intramacronucleata</taxon>
        <taxon>Oligohymenophorea</taxon>
        <taxon>Hymenostomatida</taxon>
        <taxon>Tetrahymenina</taxon>
        <taxon>Tetrahymenidae</taxon>
        <taxon>Tetrahymena</taxon>
    </lineage>
</organism>
<proteinExistence type="predicted"/>
<dbReference type="GO" id="GO:0006888">
    <property type="term" value="P:endoplasmic reticulum to Golgi vesicle-mediated transport"/>
    <property type="evidence" value="ECO:0007669"/>
    <property type="project" value="TreeGrafter"/>
</dbReference>
<dbReference type="Pfam" id="PF00957">
    <property type="entry name" value="Synaptobrevin"/>
    <property type="match status" value="1"/>
</dbReference>
<dbReference type="AlphaFoldDB" id="Q22LN3"/>
<dbReference type="GO" id="GO:0005484">
    <property type="term" value="F:SNAP receptor activity"/>
    <property type="evidence" value="ECO:0007669"/>
    <property type="project" value="TreeGrafter"/>
</dbReference>
<dbReference type="SUPFAM" id="SSF64356">
    <property type="entry name" value="SNARE-like"/>
    <property type="match status" value="1"/>
</dbReference>
<dbReference type="RefSeq" id="XP_976828.1">
    <property type="nucleotide sequence ID" value="XM_971735.3"/>
</dbReference>
<keyword evidence="4" id="KW-1185">Reference proteome</keyword>
<dbReference type="PANTHER" id="PTHR45806:SF1">
    <property type="entry name" value="SYNAPTOBREVIN HOMOLOG YKT6"/>
    <property type="match status" value="1"/>
</dbReference>
<dbReference type="GeneID" id="7837902"/>
<dbReference type="SUPFAM" id="SSF58038">
    <property type="entry name" value="SNARE fusion complex"/>
    <property type="match status" value="1"/>
</dbReference>
<dbReference type="OMA" id="VRHFGFF"/>
<dbReference type="STRING" id="312017.Q22LN3"/>
<accession>Q22LN3</accession>
<dbReference type="InterPro" id="IPR011012">
    <property type="entry name" value="Longin-like_dom_sf"/>
</dbReference>
<gene>
    <name evidence="3" type="ORF">TTHERM_00701160</name>
</gene>
<keyword evidence="1" id="KW-0175">Coiled coil</keyword>
<evidence type="ECO:0000259" key="2">
    <source>
        <dbReference type="PROSITE" id="PS50892"/>
    </source>
</evidence>
<dbReference type="PROSITE" id="PS50892">
    <property type="entry name" value="V_SNARE"/>
    <property type="match status" value="1"/>
</dbReference>
<dbReference type="GO" id="GO:0005794">
    <property type="term" value="C:Golgi apparatus"/>
    <property type="evidence" value="ECO:0007669"/>
    <property type="project" value="TreeGrafter"/>
</dbReference>
<reference evidence="4" key="1">
    <citation type="journal article" date="2006" name="PLoS Biol.">
        <title>Macronuclear genome sequence of the ciliate Tetrahymena thermophila, a model eukaryote.</title>
        <authorList>
            <person name="Eisen J.A."/>
            <person name="Coyne R.S."/>
            <person name="Wu M."/>
            <person name="Wu D."/>
            <person name="Thiagarajan M."/>
            <person name="Wortman J.R."/>
            <person name="Badger J.H."/>
            <person name="Ren Q."/>
            <person name="Amedeo P."/>
            <person name="Jones K.M."/>
            <person name="Tallon L.J."/>
            <person name="Delcher A.L."/>
            <person name="Salzberg S.L."/>
            <person name="Silva J.C."/>
            <person name="Haas B.J."/>
            <person name="Majoros W.H."/>
            <person name="Farzad M."/>
            <person name="Carlton J.M."/>
            <person name="Smith R.K. Jr."/>
            <person name="Garg J."/>
            <person name="Pearlman R.E."/>
            <person name="Karrer K.M."/>
            <person name="Sun L."/>
            <person name="Manning G."/>
            <person name="Elde N.C."/>
            <person name="Turkewitz A.P."/>
            <person name="Asai D.J."/>
            <person name="Wilkes D.E."/>
            <person name="Wang Y."/>
            <person name="Cai H."/>
            <person name="Collins K."/>
            <person name="Stewart B.A."/>
            <person name="Lee S.R."/>
            <person name="Wilamowska K."/>
            <person name="Weinberg Z."/>
            <person name="Ruzzo W.L."/>
            <person name="Wloga D."/>
            <person name="Gaertig J."/>
            <person name="Frankel J."/>
            <person name="Tsao C.-C."/>
            <person name="Gorovsky M.A."/>
            <person name="Keeling P.J."/>
            <person name="Waller R.F."/>
            <person name="Patron N.J."/>
            <person name="Cherry J.M."/>
            <person name="Stover N.A."/>
            <person name="Krieger C.J."/>
            <person name="del Toro C."/>
            <person name="Ryder H.F."/>
            <person name="Williamson S.C."/>
            <person name="Barbeau R.A."/>
            <person name="Hamilton E.P."/>
            <person name="Orias E."/>
        </authorList>
    </citation>
    <scope>NUCLEOTIDE SEQUENCE [LARGE SCALE GENOMIC DNA]</scope>
    <source>
        <strain evidence="4">SB210</strain>
    </source>
</reference>
<name>Q22LN3_TETTS</name>
<dbReference type="KEGG" id="tet:TTHERM_00701160"/>
<evidence type="ECO:0000313" key="4">
    <source>
        <dbReference type="Proteomes" id="UP000009168"/>
    </source>
</evidence>
<feature type="domain" description="V-SNARE coiled-coil homology" evidence="2">
    <location>
        <begin position="142"/>
        <end position="202"/>
    </location>
</feature>
<dbReference type="eggNOG" id="KOG0861">
    <property type="taxonomic scope" value="Eukaryota"/>
</dbReference>
<evidence type="ECO:0000313" key="3">
    <source>
        <dbReference type="EMBL" id="EAR86233.1"/>
    </source>
</evidence>